<dbReference type="GO" id="GO:0044877">
    <property type="term" value="F:protein-containing complex binding"/>
    <property type="evidence" value="ECO:0007669"/>
    <property type="project" value="InterPro"/>
</dbReference>
<comment type="similarity">
    <text evidence="7">Belongs to the YfgM family.</text>
</comment>
<dbReference type="PANTHER" id="PTHR38035">
    <property type="entry name" value="UPF0070 PROTEIN YFGM"/>
    <property type="match status" value="1"/>
</dbReference>
<name>A0AAE2YR55_9PROT</name>
<keyword evidence="4 9" id="KW-1133">Transmembrane helix</keyword>
<evidence type="ECO:0000256" key="4">
    <source>
        <dbReference type="ARBA" id="ARBA00022989"/>
    </source>
</evidence>
<evidence type="ECO:0000313" key="11">
    <source>
        <dbReference type="EMBL" id="MBU2788531.1"/>
    </source>
</evidence>
<comment type="caution">
    <text evidence="11">The sequence shown here is derived from an EMBL/GenBank/DDBJ whole genome shotgun (WGS) entry which is preliminary data.</text>
</comment>
<evidence type="ECO:0000256" key="7">
    <source>
        <dbReference type="ARBA" id="ARBA00024197"/>
    </source>
</evidence>
<accession>A0AAE2YR55</accession>
<evidence type="ECO:0000256" key="8">
    <source>
        <dbReference type="ARBA" id="ARBA00024235"/>
    </source>
</evidence>
<evidence type="ECO:0000256" key="1">
    <source>
        <dbReference type="ARBA" id="ARBA00004401"/>
    </source>
</evidence>
<evidence type="ECO:0000256" key="6">
    <source>
        <dbReference type="ARBA" id="ARBA00023186"/>
    </source>
</evidence>
<feature type="transmembrane region" description="Helical" evidence="9">
    <location>
        <begin position="16"/>
        <end position="34"/>
    </location>
</feature>
<organism evidence="11 12">
    <name type="scientific">Igneacidithiobacillus copahuensis</name>
    <dbReference type="NCBI Taxonomy" id="2724909"/>
    <lineage>
        <taxon>Bacteria</taxon>
        <taxon>Pseudomonadati</taxon>
        <taxon>Pseudomonadota</taxon>
        <taxon>Acidithiobacillia</taxon>
        <taxon>Acidithiobacillales</taxon>
        <taxon>Acidithiobacillaceae</taxon>
        <taxon>Igneacidithiobacillus</taxon>
    </lineage>
</organism>
<dbReference type="EMBL" id="JAAXYO010000152">
    <property type="protein sequence ID" value="MBU2788531.1"/>
    <property type="molecule type" value="Genomic_DNA"/>
</dbReference>
<gene>
    <name evidence="11" type="ORF">HFQ13_10030</name>
</gene>
<dbReference type="Pfam" id="PF09976">
    <property type="entry name" value="TPR_21"/>
    <property type="match status" value="1"/>
</dbReference>
<dbReference type="Gene3D" id="1.25.40.10">
    <property type="entry name" value="Tetratricopeptide repeat domain"/>
    <property type="match status" value="1"/>
</dbReference>
<keyword evidence="2" id="KW-1003">Cell membrane</keyword>
<keyword evidence="6" id="KW-0143">Chaperone</keyword>
<dbReference type="GO" id="GO:0005886">
    <property type="term" value="C:plasma membrane"/>
    <property type="evidence" value="ECO:0007669"/>
    <property type="project" value="UniProtKB-SubCell"/>
</dbReference>
<evidence type="ECO:0000259" key="10">
    <source>
        <dbReference type="Pfam" id="PF09976"/>
    </source>
</evidence>
<dbReference type="InterPro" id="IPR026039">
    <property type="entry name" value="YfgM"/>
</dbReference>
<dbReference type="InterPro" id="IPR018704">
    <property type="entry name" value="SecYEG/CpoB_TPR"/>
</dbReference>
<evidence type="ECO:0000256" key="3">
    <source>
        <dbReference type="ARBA" id="ARBA00022692"/>
    </source>
</evidence>
<protein>
    <recommendedName>
        <fullName evidence="8">Ancillary SecYEG translocon subunit</fullName>
    </recommendedName>
</protein>
<keyword evidence="5 9" id="KW-0472">Membrane</keyword>
<dbReference type="PANTHER" id="PTHR38035:SF1">
    <property type="entry name" value="ANCILLARY SECYEG TRANSLOCON SUBUNIT"/>
    <property type="match status" value="1"/>
</dbReference>
<proteinExistence type="inferred from homology"/>
<dbReference type="RefSeq" id="WP_215871104.1">
    <property type="nucleotide sequence ID" value="NZ_JAAXYO010000152.1"/>
</dbReference>
<evidence type="ECO:0000256" key="9">
    <source>
        <dbReference type="SAM" id="Phobius"/>
    </source>
</evidence>
<dbReference type="AlphaFoldDB" id="A0AAE2YR55"/>
<evidence type="ECO:0000256" key="5">
    <source>
        <dbReference type="ARBA" id="ARBA00023136"/>
    </source>
</evidence>
<reference evidence="11" key="1">
    <citation type="journal article" date="2021" name="ISME J.">
        <title>Genomic evolution of the class Acidithiobacillia: deep-branching Proteobacteria living in extreme acidic conditions.</title>
        <authorList>
            <person name="Moya-Beltran A."/>
            <person name="Beard S."/>
            <person name="Rojas-Villalobos C."/>
            <person name="Issotta F."/>
            <person name="Gallardo Y."/>
            <person name="Ulloa R."/>
            <person name="Giaveno A."/>
            <person name="Degli Esposti M."/>
            <person name="Johnson D.B."/>
            <person name="Quatrini R."/>
        </authorList>
    </citation>
    <scope>NUCLEOTIDE SEQUENCE</scope>
    <source>
        <strain evidence="11">VAN18-1</strain>
    </source>
</reference>
<keyword evidence="12" id="KW-1185">Reference proteome</keyword>
<sequence>MTGPDFTELLQRHRKLLIIVFVLIIAGVLAFFAYDKYQRHQVERAAVLYSELSDSLASGNDATARASAETLIHDYSATPYASMARFYLARLDIDAKQDDKAEGQLLQLTRQADLPEGMQGLARSALARLYVDNGKNQQALELLQKPDGAFAAVDWELRGDAEAKLRHDDRARDDYEKAIAHLPASDPYVVYLQMKMANLGVS</sequence>
<evidence type="ECO:0000313" key="12">
    <source>
        <dbReference type="Proteomes" id="UP001197378"/>
    </source>
</evidence>
<comment type="subcellular location">
    <subcellularLocation>
        <location evidence="1">Cell membrane</location>
        <topology evidence="1">Single-pass type II membrane protein</topology>
    </subcellularLocation>
</comment>
<dbReference type="Proteomes" id="UP001197378">
    <property type="component" value="Unassembled WGS sequence"/>
</dbReference>
<dbReference type="SUPFAM" id="SSF48452">
    <property type="entry name" value="TPR-like"/>
    <property type="match status" value="1"/>
</dbReference>
<keyword evidence="3 9" id="KW-0812">Transmembrane</keyword>
<feature type="domain" description="Ancillary SecYEG translocon subunit/Cell division coordinator CpoB TPR" evidence="10">
    <location>
        <begin position="11"/>
        <end position="200"/>
    </location>
</feature>
<dbReference type="InterPro" id="IPR011990">
    <property type="entry name" value="TPR-like_helical_dom_sf"/>
</dbReference>
<evidence type="ECO:0000256" key="2">
    <source>
        <dbReference type="ARBA" id="ARBA00022475"/>
    </source>
</evidence>